<dbReference type="AlphaFoldDB" id="A0A2M4CH49"/>
<evidence type="ECO:0000256" key="13">
    <source>
        <dbReference type="PIRSR" id="PIRSR602717-51"/>
    </source>
</evidence>
<keyword evidence="7" id="KW-0862">Zinc</keyword>
<evidence type="ECO:0000256" key="9">
    <source>
        <dbReference type="ARBA" id="ARBA00022990"/>
    </source>
</evidence>
<dbReference type="PROSITE" id="PS51726">
    <property type="entry name" value="MYST_HAT"/>
    <property type="match status" value="1"/>
</dbReference>
<evidence type="ECO:0000256" key="3">
    <source>
        <dbReference type="ARBA" id="ARBA00013184"/>
    </source>
</evidence>
<comment type="subcellular location">
    <subcellularLocation>
        <location evidence="1 14">Nucleus</location>
    </subcellularLocation>
</comment>
<dbReference type="FunFam" id="3.40.630.30:FF:000001">
    <property type="entry name" value="Histone acetyltransferase"/>
    <property type="match status" value="1"/>
</dbReference>
<evidence type="ECO:0000256" key="15">
    <source>
        <dbReference type="SAM" id="MobiDB-lite"/>
    </source>
</evidence>
<dbReference type="GO" id="GO:0003682">
    <property type="term" value="F:chromatin binding"/>
    <property type="evidence" value="ECO:0007669"/>
    <property type="project" value="TreeGrafter"/>
</dbReference>
<dbReference type="SUPFAM" id="SSF103637">
    <property type="entry name" value="CCHHC domain"/>
    <property type="match status" value="1"/>
</dbReference>
<feature type="compositionally biased region" description="Basic and acidic residues" evidence="15">
    <location>
        <begin position="75"/>
        <end position="85"/>
    </location>
</feature>
<keyword evidence="5" id="KW-0479">Metal-binding</keyword>
<keyword evidence="12 14" id="KW-0539">Nucleus</keyword>
<dbReference type="VEuPathDB" id="VectorBase:ADAR2_008966"/>
<dbReference type="GO" id="GO:0010485">
    <property type="term" value="F:histone H4 acetyltransferase activity"/>
    <property type="evidence" value="ECO:0007669"/>
    <property type="project" value="TreeGrafter"/>
</dbReference>
<feature type="compositionally biased region" description="Polar residues" evidence="15">
    <location>
        <begin position="139"/>
        <end position="153"/>
    </location>
</feature>
<dbReference type="Gene3D" id="1.10.10.10">
    <property type="entry name" value="Winged helix-like DNA-binding domain superfamily/Winged helix DNA-binding domain"/>
    <property type="match status" value="1"/>
</dbReference>
<evidence type="ECO:0000256" key="8">
    <source>
        <dbReference type="ARBA" id="ARBA00022853"/>
    </source>
</evidence>
<keyword evidence="4 17" id="KW-0808">Transferase</keyword>
<keyword evidence="10" id="KW-0805">Transcription regulation</keyword>
<dbReference type="Pfam" id="PF01530">
    <property type="entry name" value="zf-C2HC"/>
    <property type="match status" value="1"/>
</dbReference>
<feature type="compositionally biased region" description="Polar residues" evidence="15">
    <location>
        <begin position="362"/>
        <end position="378"/>
    </location>
</feature>
<organism evidence="17">
    <name type="scientific">Anopheles darlingi</name>
    <name type="common">Mosquito</name>
    <dbReference type="NCBI Taxonomy" id="43151"/>
    <lineage>
        <taxon>Eukaryota</taxon>
        <taxon>Metazoa</taxon>
        <taxon>Ecdysozoa</taxon>
        <taxon>Arthropoda</taxon>
        <taxon>Hexapoda</taxon>
        <taxon>Insecta</taxon>
        <taxon>Pterygota</taxon>
        <taxon>Neoptera</taxon>
        <taxon>Endopterygota</taxon>
        <taxon>Diptera</taxon>
        <taxon>Nematocera</taxon>
        <taxon>Culicoidea</taxon>
        <taxon>Culicidae</taxon>
        <taxon>Anophelinae</taxon>
        <taxon>Anopheles</taxon>
    </lineage>
</organism>
<dbReference type="Gene3D" id="3.30.60.60">
    <property type="entry name" value="N-acetyl transferase-like"/>
    <property type="match status" value="1"/>
</dbReference>
<evidence type="ECO:0000313" key="17">
    <source>
        <dbReference type="EMBL" id="MBW64670.1"/>
    </source>
</evidence>
<dbReference type="GO" id="GO:0010484">
    <property type="term" value="F:histone H3 acetyltransferase activity"/>
    <property type="evidence" value="ECO:0007669"/>
    <property type="project" value="TreeGrafter"/>
</dbReference>
<feature type="compositionally biased region" description="Basic and acidic residues" evidence="15">
    <location>
        <begin position="646"/>
        <end position="656"/>
    </location>
</feature>
<sequence>MPHRKKSTSTTESSSGSSSDSSSSGSDSGSSGGSDSGSSSSESDSSSSQEPTTNRSGNNAGNASNSATGAAASKNNDKIGNRRASEVANNPTGKVGGTAAGKPDATKDKSIANKQKKLSKSSISSSEDDESENERRKTQPTTGAGQKKGSSAGEQAKKKQQNSSATSKEVKTGSGTGTVPITGGKVPPSVIKQQQQQQHSSAPITKGAAKASTVVKSLNKPTTSGAAGAGAAGNAKKAGQSSHHSTTSTPATKAKKKSIFSPVNSSESDGEKSADDKQDFKDRRTSSSSSTSGNVAGGSGAGTGNAGGAGSDQSDKAASGSGNSAANSSAQQRGRGRPRKASMQSTASTPKPVAQVKPLPAPSTSANSKASGNSTSGPASKPIKSHMTNLSSATSSSSDSSSSGSSDSETESSDDSSPSIVTTAQQPRNANLPMKRVLERTPQKSNAKDGTTVGAGTDSELDATKQTRKLTRSASTRKSKHLLGKNATDSDSDADSVKRSASKSPVKKPPGSLSKGKAKNSLSHLNSSKRSNDVKVAKESFVEEAPIERRCPLEKCDSLGHMGGVFEKHFTLEACPMFHNMTIEQTKQLLVERKLREEERRRSIPVYENSKKIQTPEQKIYAQKIRDLRMRFKPSVPPPSAVANTERPKPFFDRDGNEIEPEPCLEGIVPDYDLQLFREAQALASESIDKELGDMVTGKGTKYISMGRHCMQVWYQSPYPDDATRLPKLYLCEFCLRYQKSEVGMKRHAAKCVWRHPPGDEIYRKGKLGVWQVDGKRHKQYCQHLCLLAKFFLDHKTLYYDVEPFLFYVMTLADSDGCHTVGYFSKEKNSFLNYNVSCILTLPPYQRKGYGRLLIDFSYLLTRVEGKIGSPEKPLSDLGLISYRSYWKDVLLAYLCSRPGTGLSIKDISQEMAINSYDIVSTLQALGMMKYWKGKHIILKKQDVLEEYEERVKRRGKMPKIDQSCLKWTPFVPPAPSTPSS</sequence>
<dbReference type="InterPro" id="IPR002515">
    <property type="entry name" value="Znf_C2H2C"/>
</dbReference>
<proteinExistence type="inferred from homology"/>
<feature type="domain" description="MYST-type HAT" evidence="16">
    <location>
        <begin position="696"/>
        <end position="970"/>
    </location>
</feature>
<dbReference type="VEuPathDB" id="VectorBase:ADAC007198"/>
<evidence type="ECO:0000256" key="10">
    <source>
        <dbReference type="ARBA" id="ARBA00023015"/>
    </source>
</evidence>
<feature type="compositionally biased region" description="Low complexity" evidence="15">
    <location>
        <begin position="232"/>
        <end position="252"/>
    </location>
</feature>
<dbReference type="PROSITE" id="PS51802">
    <property type="entry name" value="ZF_CCHHC"/>
    <property type="match status" value="1"/>
</dbReference>
<dbReference type="EMBL" id="GGFL01000492">
    <property type="protein sequence ID" value="MBW64670.1"/>
    <property type="molecule type" value="Transcribed_RNA"/>
</dbReference>
<dbReference type="GO" id="GO:0008270">
    <property type="term" value="F:zinc ion binding"/>
    <property type="evidence" value="ECO:0007669"/>
    <property type="project" value="UniProtKB-KW"/>
</dbReference>
<dbReference type="InterPro" id="IPR050603">
    <property type="entry name" value="MYST_HAT"/>
</dbReference>
<evidence type="ECO:0000256" key="4">
    <source>
        <dbReference type="ARBA" id="ARBA00022679"/>
    </source>
</evidence>
<feature type="compositionally biased region" description="Low complexity" evidence="15">
    <location>
        <begin position="317"/>
        <end position="330"/>
    </location>
</feature>
<feature type="region of interest" description="Disordered" evidence="15">
    <location>
        <begin position="1"/>
        <end position="534"/>
    </location>
</feature>
<dbReference type="InterPro" id="IPR002717">
    <property type="entry name" value="HAT_MYST-type"/>
</dbReference>
<evidence type="ECO:0000256" key="5">
    <source>
        <dbReference type="ARBA" id="ARBA00022723"/>
    </source>
</evidence>
<feature type="active site" description="Proton donor/acceptor" evidence="13">
    <location>
        <position position="872"/>
    </location>
</feature>
<feature type="compositionally biased region" description="Polar residues" evidence="15">
    <location>
        <begin position="420"/>
        <end position="429"/>
    </location>
</feature>
<dbReference type="InterPro" id="IPR036388">
    <property type="entry name" value="WH-like_DNA-bd_sf"/>
</dbReference>
<feature type="compositionally biased region" description="Low complexity" evidence="15">
    <location>
        <begin position="8"/>
        <end position="29"/>
    </location>
</feature>
<dbReference type="Gene3D" id="4.10.320.30">
    <property type="match status" value="1"/>
</dbReference>
<reference evidence="17" key="1">
    <citation type="submission" date="2018-01" db="EMBL/GenBank/DDBJ databases">
        <title>An insight into the sialome of Amazonian anophelines.</title>
        <authorList>
            <person name="Ribeiro J.M."/>
            <person name="Scarpassa V."/>
            <person name="Calvo E."/>
        </authorList>
    </citation>
    <scope>NUCLEOTIDE SEQUENCE</scope>
</reference>
<dbReference type="Pfam" id="PF01853">
    <property type="entry name" value="MOZ_SAS"/>
    <property type="match status" value="1"/>
</dbReference>
<evidence type="ECO:0000256" key="12">
    <source>
        <dbReference type="ARBA" id="ARBA00023242"/>
    </source>
</evidence>
<dbReference type="InterPro" id="IPR036060">
    <property type="entry name" value="Znf_C2H2C_sf"/>
</dbReference>
<comment type="catalytic activity">
    <reaction evidence="14">
        <text>L-lysyl-[protein] + acetyl-CoA = N(6)-acetyl-L-lysyl-[protein] + CoA + H(+)</text>
        <dbReference type="Rhea" id="RHEA:45948"/>
        <dbReference type="Rhea" id="RHEA-COMP:9752"/>
        <dbReference type="Rhea" id="RHEA-COMP:10731"/>
        <dbReference type="ChEBI" id="CHEBI:15378"/>
        <dbReference type="ChEBI" id="CHEBI:29969"/>
        <dbReference type="ChEBI" id="CHEBI:57287"/>
        <dbReference type="ChEBI" id="CHEBI:57288"/>
        <dbReference type="ChEBI" id="CHEBI:61930"/>
        <dbReference type="EC" id="2.3.1.48"/>
    </reaction>
</comment>
<feature type="region of interest" description="Disordered" evidence="15">
    <location>
        <begin position="635"/>
        <end position="656"/>
    </location>
</feature>
<evidence type="ECO:0000256" key="7">
    <source>
        <dbReference type="ARBA" id="ARBA00022833"/>
    </source>
</evidence>
<dbReference type="FunFam" id="3.30.60.60:FF:000003">
    <property type="entry name" value="Histone acetyltransferase"/>
    <property type="match status" value="1"/>
</dbReference>
<feature type="compositionally biased region" description="Polar residues" evidence="15">
    <location>
        <begin position="520"/>
        <end position="529"/>
    </location>
</feature>
<feature type="compositionally biased region" description="Basic and acidic residues" evidence="15">
    <location>
        <begin position="269"/>
        <end position="285"/>
    </location>
</feature>
<dbReference type="VEuPathDB" id="VectorBase:ADAC007154"/>
<name>A0A2M4CH49_ANODA</name>
<dbReference type="GO" id="GO:0036409">
    <property type="term" value="C:histone H3-K14 acetyltransferase complex"/>
    <property type="evidence" value="ECO:0007669"/>
    <property type="project" value="TreeGrafter"/>
</dbReference>
<dbReference type="Pfam" id="PF17772">
    <property type="entry name" value="zf-MYST"/>
    <property type="match status" value="1"/>
</dbReference>
<feature type="compositionally biased region" description="Basic residues" evidence="15">
    <location>
        <begin position="466"/>
        <end position="483"/>
    </location>
</feature>
<evidence type="ECO:0000256" key="11">
    <source>
        <dbReference type="ARBA" id="ARBA00023163"/>
    </source>
</evidence>
<dbReference type="GO" id="GO:0003712">
    <property type="term" value="F:transcription coregulator activity"/>
    <property type="evidence" value="ECO:0007669"/>
    <property type="project" value="TreeGrafter"/>
</dbReference>
<evidence type="ECO:0000259" key="16">
    <source>
        <dbReference type="PROSITE" id="PS51726"/>
    </source>
</evidence>
<keyword evidence="9" id="KW-0007">Acetylation</keyword>
<dbReference type="PANTHER" id="PTHR10615">
    <property type="entry name" value="HISTONE ACETYLTRANSFERASE"/>
    <property type="match status" value="1"/>
</dbReference>
<feature type="compositionally biased region" description="Low complexity" evidence="15">
    <location>
        <begin position="391"/>
        <end position="407"/>
    </location>
</feature>
<evidence type="ECO:0000256" key="14">
    <source>
        <dbReference type="RuleBase" id="RU361211"/>
    </source>
</evidence>
<keyword evidence="6" id="KW-0863">Zinc-finger</keyword>
<dbReference type="PANTHER" id="PTHR10615:SF161">
    <property type="entry name" value="HISTONE ACETYLTRANSFERASE KAT7"/>
    <property type="match status" value="1"/>
</dbReference>
<evidence type="ECO:0000256" key="6">
    <source>
        <dbReference type="ARBA" id="ARBA00022771"/>
    </source>
</evidence>
<protein>
    <recommendedName>
        <fullName evidence="3 14">Histone acetyltransferase</fullName>
        <ecNumber evidence="3 14">2.3.1.48</ecNumber>
    </recommendedName>
</protein>
<dbReference type="Gene3D" id="3.40.630.30">
    <property type="match status" value="1"/>
</dbReference>
<dbReference type="InterPro" id="IPR016181">
    <property type="entry name" value="Acyl_CoA_acyltransferase"/>
</dbReference>
<accession>A0A2M4CH49</accession>
<evidence type="ECO:0000256" key="2">
    <source>
        <dbReference type="ARBA" id="ARBA00010107"/>
    </source>
</evidence>
<dbReference type="InterPro" id="IPR040706">
    <property type="entry name" value="Zf-MYST"/>
</dbReference>
<dbReference type="SUPFAM" id="SSF55729">
    <property type="entry name" value="Acyl-CoA N-acyltransferases (Nat)"/>
    <property type="match status" value="1"/>
</dbReference>
<dbReference type="FunFam" id="1.10.10.10:FF:000092">
    <property type="entry name" value="Histone acetyltransferase"/>
    <property type="match status" value="1"/>
</dbReference>
<keyword evidence="8" id="KW-0156">Chromatin regulator</keyword>
<dbReference type="EC" id="2.3.1.48" evidence="3 14"/>
<feature type="compositionally biased region" description="Polar residues" evidence="15">
    <location>
        <begin position="214"/>
        <end position="224"/>
    </location>
</feature>
<comment type="similarity">
    <text evidence="2 14">Belongs to the MYST (SAS/MOZ) family.</text>
</comment>
<evidence type="ECO:0000256" key="1">
    <source>
        <dbReference type="ARBA" id="ARBA00004123"/>
    </source>
</evidence>
<keyword evidence="11" id="KW-0804">Transcription</keyword>
<dbReference type="GO" id="GO:0006357">
    <property type="term" value="P:regulation of transcription by RNA polymerase II"/>
    <property type="evidence" value="ECO:0007669"/>
    <property type="project" value="TreeGrafter"/>
</dbReference>
<feature type="compositionally biased region" description="Gly residues" evidence="15">
    <location>
        <begin position="295"/>
        <end position="310"/>
    </location>
</feature>
<feature type="compositionally biased region" description="Low complexity" evidence="15">
    <location>
        <begin position="36"/>
        <end position="74"/>
    </location>
</feature>